<dbReference type="NCBIfam" id="TIGR01552">
    <property type="entry name" value="phd_fam"/>
    <property type="match status" value="1"/>
</dbReference>
<dbReference type="OrthoDB" id="361281at2"/>
<sequence>MEQNIWQLQDAKSKFSQLVDSAIHHRPQFVTKHGSNAVVIISFEDYIRFIKPKDDLVSFFRNSPLAESELDFSRNKDMPRDIEL</sequence>
<evidence type="ECO:0000313" key="3">
    <source>
        <dbReference type="EMBL" id="SEB14972.1"/>
    </source>
</evidence>
<dbReference type="AlphaFoldDB" id="A0A1H4H1U2"/>
<gene>
    <name evidence="3" type="ORF">SAMN05660964_03830</name>
</gene>
<dbReference type="InterPro" id="IPR006442">
    <property type="entry name" value="Antitoxin_Phd/YefM"/>
</dbReference>
<reference evidence="3 4" key="1">
    <citation type="submission" date="2016-10" db="EMBL/GenBank/DDBJ databases">
        <authorList>
            <person name="de Groot N.N."/>
        </authorList>
    </citation>
    <scope>NUCLEOTIDE SEQUENCE [LARGE SCALE GENOMIC DNA]</scope>
    <source>
        <strain evidence="3 4">DSM 21228</strain>
    </source>
</reference>
<dbReference type="SUPFAM" id="SSF143120">
    <property type="entry name" value="YefM-like"/>
    <property type="match status" value="1"/>
</dbReference>
<dbReference type="STRING" id="525918.SAMN05660964_03830"/>
<dbReference type="Gene3D" id="3.40.1620.10">
    <property type="entry name" value="YefM-like domain"/>
    <property type="match status" value="1"/>
</dbReference>
<dbReference type="Proteomes" id="UP000199397">
    <property type="component" value="Unassembled WGS sequence"/>
</dbReference>
<evidence type="ECO:0000256" key="2">
    <source>
        <dbReference type="RuleBase" id="RU362080"/>
    </source>
</evidence>
<proteinExistence type="inferred from homology"/>
<evidence type="ECO:0000313" key="4">
    <source>
        <dbReference type="Proteomes" id="UP000199397"/>
    </source>
</evidence>
<comment type="function">
    <text evidence="2">Antitoxin component of a type II toxin-antitoxin (TA) system.</text>
</comment>
<evidence type="ECO:0000256" key="1">
    <source>
        <dbReference type="ARBA" id="ARBA00009981"/>
    </source>
</evidence>
<organism evidence="3 4">
    <name type="scientific">Thiothrix caldifontis</name>
    <dbReference type="NCBI Taxonomy" id="525918"/>
    <lineage>
        <taxon>Bacteria</taxon>
        <taxon>Pseudomonadati</taxon>
        <taxon>Pseudomonadota</taxon>
        <taxon>Gammaproteobacteria</taxon>
        <taxon>Thiotrichales</taxon>
        <taxon>Thiotrichaceae</taxon>
        <taxon>Thiothrix</taxon>
    </lineage>
</organism>
<accession>A0A1H4H1U2</accession>
<comment type="similarity">
    <text evidence="1 2">Belongs to the phD/YefM antitoxin family.</text>
</comment>
<name>A0A1H4H1U2_9GAMM</name>
<dbReference type="EMBL" id="FNQP01000064">
    <property type="protein sequence ID" value="SEB14972.1"/>
    <property type="molecule type" value="Genomic_DNA"/>
</dbReference>
<protein>
    <recommendedName>
        <fullName evidence="2">Antitoxin</fullName>
    </recommendedName>
</protein>
<dbReference type="Pfam" id="PF02604">
    <property type="entry name" value="PhdYeFM_antitox"/>
    <property type="match status" value="1"/>
</dbReference>
<dbReference type="InterPro" id="IPR036165">
    <property type="entry name" value="YefM-like_sf"/>
</dbReference>
<dbReference type="RefSeq" id="WP_093071217.1">
    <property type="nucleotide sequence ID" value="NZ_FNQP01000064.1"/>
</dbReference>
<keyword evidence="4" id="KW-1185">Reference proteome</keyword>